<sequence>MTSIERFSEGALSIQETGTETTLTLRFQGKSIVRSANDALLPVILDTMERAAKQSLRLVLDFRGLTYMNSSSFAPIIKVLEKARMGEDHVTIIYSSEQKWQEVSFSALTIFQTQDGRITITGAYHDERTQ</sequence>
<evidence type="ECO:0000313" key="1">
    <source>
        <dbReference type="EMBL" id="SEO80046.1"/>
    </source>
</evidence>
<dbReference type="OrthoDB" id="5521109at2"/>
<dbReference type="STRING" id="406100.SAMN04488052_10384"/>
<name>A0A1H8SNE3_9GAMM</name>
<dbReference type="Proteomes" id="UP000199657">
    <property type="component" value="Unassembled WGS sequence"/>
</dbReference>
<dbReference type="InterPro" id="IPR036513">
    <property type="entry name" value="STAS_dom_sf"/>
</dbReference>
<dbReference type="Gene3D" id="3.30.750.24">
    <property type="entry name" value="STAS domain"/>
    <property type="match status" value="1"/>
</dbReference>
<gene>
    <name evidence="1" type="ORF">SAMN04488052_10384</name>
</gene>
<keyword evidence="2" id="KW-1185">Reference proteome</keyword>
<dbReference type="EMBL" id="FOEG01000003">
    <property type="protein sequence ID" value="SEO80046.1"/>
    <property type="molecule type" value="Genomic_DNA"/>
</dbReference>
<organism evidence="1 2">
    <name type="scientific">Aquisalimonas asiatica</name>
    <dbReference type="NCBI Taxonomy" id="406100"/>
    <lineage>
        <taxon>Bacteria</taxon>
        <taxon>Pseudomonadati</taxon>
        <taxon>Pseudomonadota</taxon>
        <taxon>Gammaproteobacteria</taxon>
        <taxon>Chromatiales</taxon>
        <taxon>Ectothiorhodospiraceae</taxon>
        <taxon>Aquisalimonas</taxon>
    </lineage>
</organism>
<evidence type="ECO:0000313" key="2">
    <source>
        <dbReference type="Proteomes" id="UP000199657"/>
    </source>
</evidence>
<proteinExistence type="predicted"/>
<dbReference type="AlphaFoldDB" id="A0A1H8SNE3"/>
<dbReference type="RefSeq" id="WP_091642179.1">
    <property type="nucleotide sequence ID" value="NZ_FOEG01000003.1"/>
</dbReference>
<dbReference type="SUPFAM" id="SSF52091">
    <property type="entry name" value="SpoIIaa-like"/>
    <property type="match status" value="1"/>
</dbReference>
<evidence type="ECO:0008006" key="3">
    <source>
        <dbReference type="Google" id="ProtNLM"/>
    </source>
</evidence>
<reference evidence="1 2" key="1">
    <citation type="submission" date="2016-10" db="EMBL/GenBank/DDBJ databases">
        <authorList>
            <person name="de Groot N.N."/>
        </authorList>
    </citation>
    <scope>NUCLEOTIDE SEQUENCE [LARGE SCALE GENOMIC DNA]</scope>
    <source>
        <strain evidence="1 2">CGMCC 1.6291</strain>
    </source>
</reference>
<accession>A0A1H8SNE3</accession>
<protein>
    <recommendedName>
        <fullName evidence="3">STAS domain-containing protein</fullName>
    </recommendedName>
</protein>